<accession>A0A2P2IZS4</accession>
<evidence type="ECO:0000256" key="1">
    <source>
        <dbReference type="SAM" id="Phobius"/>
    </source>
</evidence>
<keyword evidence="1" id="KW-0812">Transmembrane</keyword>
<feature type="transmembrane region" description="Helical" evidence="1">
    <location>
        <begin position="35"/>
        <end position="56"/>
    </location>
</feature>
<dbReference type="AlphaFoldDB" id="A0A2P2IZS4"/>
<name>A0A2P2IZS4_RHIMU</name>
<proteinExistence type="predicted"/>
<sequence length="73" mass="8728">MCLLYGPFFVIIFHRFVLCIYISIILAPTRTHTPTFVFFFCLNKLPSIFFSFFFLCPRIRTLTSHEMIKPLRC</sequence>
<dbReference type="EMBL" id="GGEC01006261">
    <property type="protein sequence ID" value="MBW86744.1"/>
    <property type="molecule type" value="Transcribed_RNA"/>
</dbReference>
<keyword evidence="1" id="KW-1133">Transmembrane helix</keyword>
<protein>
    <submittedName>
        <fullName evidence="2">Uncharacterized protein</fullName>
    </submittedName>
</protein>
<organism evidence="2">
    <name type="scientific">Rhizophora mucronata</name>
    <name type="common">Asiatic mangrove</name>
    <dbReference type="NCBI Taxonomy" id="61149"/>
    <lineage>
        <taxon>Eukaryota</taxon>
        <taxon>Viridiplantae</taxon>
        <taxon>Streptophyta</taxon>
        <taxon>Embryophyta</taxon>
        <taxon>Tracheophyta</taxon>
        <taxon>Spermatophyta</taxon>
        <taxon>Magnoliopsida</taxon>
        <taxon>eudicotyledons</taxon>
        <taxon>Gunneridae</taxon>
        <taxon>Pentapetalae</taxon>
        <taxon>rosids</taxon>
        <taxon>fabids</taxon>
        <taxon>Malpighiales</taxon>
        <taxon>Rhizophoraceae</taxon>
        <taxon>Rhizophora</taxon>
    </lineage>
</organism>
<evidence type="ECO:0000313" key="2">
    <source>
        <dbReference type="EMBL" id="MBW86744.1"/>
    </source>
</evidence>
<feature type="transmembrane region" description="Helical" evidence="1">
    <location>
        <begin position="7"/>
        <end position="29"/>
    </location>
</feature>
<reference evidence="2" key="1">
    <citation type="submission" date="2018-02" db="EMBL/GenBank/DDBJ databases">
        <title>Rhizophora mucronata_Transcriptome.</title>
        <authorList>
            <person name="Meera S.P."/>
            <person name="Sreeshan A."/>
            <person name="Augustine A."/>
        </authorList>
    </citation>
    <scope>NUCLEOTIDE SEQUENCE</scope>
    <source>
        <tissue evidence="2">Leaf</tissue>
    </source>
</reference>
<keyword evidence="1" id="KW-0472">Membrane</keyword>